<evidence type="ECO:0000313" key="7">
    <source>
        <dbReference type="EMBL" id="ACB50565.1"/>
    </source>
</evidence>
<feature type="chain" id="PRO_5002772381" description="LppP/LprE family lipoprotein" evidence="6">
    <location>
        <begin position="38"/>
        <end position="210"/>
    </location>
</feature>
<dbReference type="EMBL" id="CP000806">
    <property type="protein sequence ID" value="ACB50565.1"/>
    <property type="molecule type" value="Genomic_DNA"/>
</dbReference>
<organism evidence="7 8">
    <name type="scientific">Crocosphaera subtropica (strain ATCC 51142 / BH68)</name>
    <name type="common">Cyanothece sp. (strain ATCC 51142)</name>
    <dbReference type="NCBI Taxonomy" id="43989"/>
    <lineage>
        <taxon>Bacteria</taxon>
        <taxon>Bacillati</taxon>
        <taxon>Cyanobacteriota</taxon>
        <taxon>Cyanophyceae</taxon>
        <taxon>Oscillatoriophycideae</taxon>
        <taxon>Chroococcales</taxon>
        <taxon>Aphanothecaceae</taxon>
        <taxon>Crocosphaera</taxon>
        <taxon>Crocosphaera subtropica</taxon>
    </lineage>
</organism>
<dbReference type="AlphaFoldDB" id="B1WUW4"/>
<evidence type="ECO:0000256" key="2">
    <source>
        <dbReference type="ARBA" id="ARBA00022729"/>
    </source>
</evidence>
<gene>
    <name evidence="7" type="ordered locus">cce_1215</name>
</gene>
<keyword evidence="2 6" id="KW-0732">Signal</keyword>
<dbReference type="Pfam" id="PF14041">
    <property type="entry name" value="Lipoprotein_21"/>
    <property type="match status" value="1"/>
</dbReference>
<keyword evidence="8" id="KW-1185">Reference proteome</keyword>
<evidence type="ECO:0008006" key="9">
    <source>
        <dbReference type="Google" id="ProtNLM"/>
    </source>
</evidence>
<proteinExistence type="predicted"/>
<accession>B1WUW4</accession>
<keyword evidence="5" id="KW-0449">Lipoprotein</keyword>
<evidence type="ECO:0000313" key="8">
    <source>
        <dbReference type="Proteomes" id="UP000001203"/>
    </source>
</evidence>
<dbReference type="KEGG" id="cyt:cce_1215"/>
<evidence type="ECO:0000256" key="1">
    <source>
        <dbReference type="ARBA" id="ARBA00022475"/>
    </source>
</evidence>
<evidence type="ECO:0000256" key="5">
    <source>
        <dbReference type="ARBA" id="ARBA00023288"/>
    </source>
</evidence>
<dbReference type="InterPro" id="IPR025971">
    <property type="entry name" value="LppP/LprE"/>
</dbReference>
<dbReference type="eggNOG" id="COG3187">
    <property type="taxonomic scope" value="Bacteria"/>
</dbReference>
<dbReference type="STRING" id="43989.cce_1215"/>
<dbReference type="HOGENOM" id="CLU_113640_0_0_3"/>
<name>B1WUW4_CROS5</name>
<dbReference type="Proteomes" id="UP000001203">
    <property type="component" value="Chromosome circular"/>
</dbReference>
<keyword evidence="4" id="KW-0564">Palmitate</keyword>
<evidence type="ECO:0000256" key="3">
    <source>
        <dbReference type="ARBA" id="ARBA00023136"/>
    </source>
</evidence>
<keyword evidence="3" id="KW-0472">Membrane</keyword>
<protein>
    <recommendedName>
        <fullName evidence="9">LppP/LprE family lipoprotein</fullName>
    </recommendedName>
</protein>
<evidence type="ECO:0000256" key="6">
    <source>
        <dbReference type="SAM" id="SignalP"/>
    </source>
</evidence>
<reference evidence="7 8" key="1">
    <citation type="journal article" date="2008" name="Proc. Natl. Acad. Sci. U.S.A.">
        <title>The genome of Cyanothece 51142, a unicellular diazotrophic cyanobacterium important in the marine nitrogen cycle.</title>
        <authorList>
            <person name="Welsh E.A."/>
            <person name="Liberton M."/>
            <person name="Stoeckel J."/>
            <person name="Loh T."/>
            <person name="Elvitigala T."/>
            <person name="Wang C."/>
            <person name="Wollam A."/>
            <person name="Fulton R.S."/>
            <person name="Clifton S.W."/>
            <person name="Jacobs J.M."/>
            <person name="Aurora R."/>
            <person name="Ghosh B.K."/>
            <person name="Sherman L.A."/>
            <person name="Smith R.D."/>
            <person name="Wilson R.K."/>
            <person name="Pakrasi H.B."/>
        </authorList>
    </citation>
    <scope>NUCLEOTIDE SEQUENCE [LARGE SCALE GENOMIC DNA]</scope>
    <source>
        <strain evidence="8">ATCC 51142 / BH68</strain>
    </source>
</reference>
<keyword evidence="1" id="KW-1003">Cell membrane</keyword>
<feature type="signal peptide" evidence="6">
    <location>
        <begin position="1"/>
        <end position="37"/>
    </location>
</feature>
<sequence length="210" mass="23324">MTQMNSKIMSNHKQSFIFMISGFLVTTSLLLTSTTFAQTDPNGTWLDQEENWNKPNNSIPKAPIETATNFEACQHTIRPAVLPEDKLVQAAGWTLTDAAQIYGSTTMITGMTDADGMCRPMNFQVFVFTNGQFSGTLSPIPMTSRTDGSVFKVDLYREGMIDASFNRYLPTDAQCCASCESRIFYQVNTDTDTPFLVPQLPADTYDRSSS</sequence>
<evidence type="ECO:0000256" key="4">
    <source>
        <dbReference type="ARBA" id="ARBA00023139"/>
    </source>
</evidence>